<accession>A0A0A8XPP1</accession>
<reference evidence="1" key="1">
    <citation type="submission" date="2014-09" db="EMBL/GenBank/DDBJ databases">
        <authorList>
            <person name="Magalhaes I.L.F."/>
            <person name="Oliveira U."/>
            <person name="Santos F.R."/>
            <person name="Vidigal T.H.D.A."/>
            <person name="Brescovit A.D."/>
            <person name="Santos A.J."/>
        </authorList>
    </citation>
    <scope>NUCLEOTIDE SEQUENCE</scope>
    <source>
        <tissue evidence="1">Shoot tissue taken approximately 20 cm above the soil surface</tissue>
    </source>
</reference>
<evidence type="ECO:0000313" key="1">
    <source>
        <dbReference type="EMBL" id="JAD15651.1"/>
    </source>
</evidence>
<organism evidence="1">
    <name type="scientific">Arundo donax</name>
    <name type="common">Giant reed</name>
    <name type="synonym">Donax arundinaceus</name>
    <dbReference type="NCBI Taxonomy" id="35708"/>
    <lineage>
        <taxon>Eukaryota</taxon>
        <taxon>Viridiplantae</taxon>
        <taxon>Streptophyta</taxon>
        <taxon>Embryophyta</taxon>
        <taxon>Tracheophyta</taxon>
        <taxon>Spermatophyta</taxon>
        <taxon>Magnoliopsida</taxon>
        <taxon>Liliopsida</taxon>
        <taxon>Poales</taxon>
        <taxon>Poaceae</taxon>
        <taxon>PACMAD clade</taxon>
        <taxon>Arundinoideae</taxon>
        <taxon>Arundineae</taxon>
        <taxon>Arundo</taxon>
    </lineage>
</organism>
<dbReference type="EMBL" id="GBRH01282244">
    <property type="protein sequence ID" value="JAD15651.1"/>
    <property type="molecule type" value="Transcribed_RNA"/>
</dbReference>
<name>A0A0A8XPP1_ARUDO</name>
<proteinExistence type="predicted"/>
<sequence length="12" mass="1406">MEYNADVGAWFC</sequence>
<protein>
    <submittedName>
        <fullName evidence="1">Uncharacterized protein</fullName>
    </submittedName>
</protein>
<reference evidence="1" key="2">
    <citation type="journal article" date="2015" name="Data Brief">
        <title>Shoot transcriptome of the giant reed, Arundo donax.</title>
        <authorList>
            <person name="Barrero R.A."/>
            <person name="Guerrero F.D."/>
            <person name="Moolhuijzen P."/>
            <person name="Goolsby J.A."/>
            <person name="Tidwell J."/>
            <person name="Bellgard S.E."/>
            <person name="Bellgard M.I."/>
        </authorList>
    </citation>
    <scope>NUCLEOTIDE SEQUENCE</scope>
    <source>
        <tissue evidence="1">Shoot tissue taken approximately 20 cm above the soil surface</tissue>
    </source>
</reference>